<dbReference type="InterPro" id="IPR009100">
    <property type="entry name" value="AcylCoA_DH/oxidase_NM_dom_sf"/>
</dbReference>
<keyword evidence="11" id="KW-0576">Peroxisome</keyword>
<evidence type="ECO:0000256" key="13">
    <source>
        <dbReference type="PIRSR" id="PIRSR000168-1"/>
    </source>
</evidence>
<keyword evidence="9" id="KW-0560">Oxidoreductase</keyword>
<evidence type="ECO:0000256" key="6">
    <source>
        <dbReference type="ARBA" id="ARBA00022630"/>
    </source>
</evidence>
<dbReference type="InterPro" id="IPR036250">
    <property type="entry name" value="AcylCo_DH-like_C"/>
</dbReference>
<evidence type="ECO:0000313" key="18">
    <source>
        <dbReference type="EMBL" id="PJF18000.1"/>
    </source>
</evidence>
<evidence type="ECO:0000259" key="16">
    <source>
        <dbReference type="Pfam" id="PF01756"/>
    </source>
</evidence>
<feature type="domain" description="Acyl-CoA oxidase C-alpha1" evidence="17">
    <location>
        <begin position="163"/>
        <end position="332"/>
    </location>
</feature>
<dbReference type="PANTHER" id="PTHR10909">
    <property type="entry name" value="ELECTRON TRANSPORT OXIDOREDUCTASE"/>
    <property type="match status" value="1"/>
</dbReference>
<dbReference type="SUPFAM" id="SSF56645">
    <property type="entry name" value="Acyl-CoA dehydrogenase NM domain-like"/>
    <property type="match status" value="1"/>
</dbReference>
<evidence type="ECO:0000256" key="8">
    <source>
        <dbReference type="ARBA" id="ARBA00022832"/>
    </source>
</evidence>
<comment type="caution">
    <text evidence="18">The sequence shown here is derived from an EMBL/GenBank/DDBJ whole genome shotgun (WGS) entry which is preliminary data.</text>
</comment>
<name>A0A2H9TK26_9FUNG</name>
<feature type="region of interest" description="Disordered" evidence="15">
    <location>
        <begin position="12"/>
        <end position="40"/>
    </location>
</feature>
<dbReference type="FunFam" id="1.20.140.10:FF:000013">
    <property type="entry name" value="Acyl-coenzyme A oxidase"/>
    <property type="match status" value="1"/>
</dbReference>
<gene>
    <name evidence="18" type="ORF">PSACC_02147</name>
</gene>
<evidence type="ECO:0000256" key="14">
    <source>
        <dbReference type="PIRSR" id="PIRSR000168-2"/>
    </source>
</evidence>
<sequence>MVTKDRLSALAGQVKRNDEEYAPDGKFVGGRNSDERVPQRHGSNVAGIETTATFDHESDEFVIHTPSLTATKWWIGGAAESATHSTVFANLVVDGKRYGVKPFVVQVRDPETFALLPGGRNAIDNGWIQFTDVRIPRTNMLMRYTKVTRKGLVSEPPMAQLAYGALIFGRVSIVRESAECAKKAVTIAIRYGCVRRQFGGHGGLETKIIDYQTHQQRLIPLLAQTFAISFTAMEVGRIYENIMTLLEQTKPGDPDMMKTIDALKETHATSAGLKALCTWKTLEMIEQCRQTLGGLGYSSYAGLASLFQDFAVQCTWEGDNTVLTLQTGRYLINCVRDRAKGKKLPSGVGYLNHIPGILTKTCSYSDLSDLSAITEAFDVTTANFAVNAAKAYKDLLSKGLSEDDAQLQCGVQKSAAAKIHCLGYLFHRFRDASNKAPNGLKAVLEDLCKMYGLSTIKENAGAFLQYGYFKPSQMSDLDNKILELFAKIRPQLVALTDSLGLTDYAVNSPLGSSDGDVYRRMFERVTHCNPYKQHPYFEDVIKPVLLRTDTVVEKINMNE</sequence>
<dbReference type="PIRSF" id="PIRSF000168">
    <property type="entry name" value="Acyl-CoA_oxidase"/>
    <property type="match status" value="1"/>
</dbReference>
<evidence type="ECO:0000256" key="10">
    <source>
        <dbReference type="ARBA" id="ARBA00023098"/>
    </source>
</evidence>
<comment type="catalytic activity">
    <reaction evidence="1">
        <text>a 2,3-saturated acyl-CoA + O2 = a (2E)-enoyl-CoA + H2O2</text>
        <dbReference type="Rhea" id="RHEA:38959"/>
        <dbReference type="ChEBI" id="CHEBI:15379"/>
        <dbReference type="ChEBI" id="CHEBI:16240"/>
        <dbReference type="ChEBI" id="CHEBI:58856"/>
        <dbReference type="ChEBI" id="CHEBI:65111"/>
        <dbReference type="EC" id="1.3.3.6"/>
    </reaction>
</comment>
<evidence type="ECO:0000256" key="2">
    <source>
        <dbReference type="ARBA" id="ARBA00001974"/>
    </source>
</evidence>
<evidence type="ECO:0000256" key="5">
    <source>
        <dbReference type="ARBA" id="ARBA00006288"/>
    </source>
</evidence>
<evidence type="ECO:0000259" key="17">
    <source>
        <dbReference type="Pfam" id="PF22924"/>
    </source>
</evidence>
<feature type="binding site" evidence="14">
    <location>
        <position position="76"/>
    </location>
    <ligand>
        <name>FAD</name>
        <dbReference type="ChEBI" id="CHEBI:57692"/>
    </ligand>
</feature>
<evidence type="ECO:0000256" key="15">
    <source>
        <dbReference type="SAM" id="MobiDB-lite"/>
    </source>
</evidence>
<dbReference type="OrthoDB" id="538336at2759"/>
<dbReference type="GO" id="GO:0005777">
    <property type="term" value="C:peroxisome"/>
    <property type="evidence" value="ECO:0007669"/>
    <property type="project" value="UniProtKB-SubCell"/>
</dbReference>
<comment type="similarity">
    <text evidence="5 12">Belongs to the acyl-CoA oxidase family.</text>
</comment>
<dbReference type="SUPFAM" id="SSF47203">
    <property type="entry name" value="Acyl-CoA dehydrogenase C-terminal domain-like"/>
    <property type="match status" value="2"/>
</dbReference>
<dbReference type="GO" id="GO:0071949">
    <property type="term" value="F:FAD binding"/>
    <property type="evidence" value="ECO:0007669"/>
    <property type="project" value="InterPro"/>
</dbReference>
<keyword evidence="8" id="KW-0276">Fatty acid metabolism</keyword>
<comment type="cofactor">
    <cofactor evidence="2">
        <name>FAD</name>
        <dbReference type="ChEBI" id="CHEBI:57692"/>
    </cofactor>
</comment>
<dbReference type="GO" id="GO:0003997">
    <property type="term" value="F:acyl-CoA oxidase activity"/>
    <property type="evidence" value="ECO:0007669"/>
    <property type="project" value="UniProtKB-EC"/>
</dbReference>
<dbReference type="FunFam" id="1.20.140.10:FF:000015">
    <property type="entry name" value="Acyl-coenzyme A oxidase"/>
    <property type="match status" value="1"/>
</dbReference>
<evidence type="ECO:0000256" key="9">
    <source>
        <dbReference type="ARBA" id="ARBA00023002"/>
    </source>
</evidence>
<evidence type="ECO:0000256" key="11">
    <source>
        <dbReference type="ARBA" id="ARBA00023140"/>
    </source>
</evidence>
<evidence type="ECO:0000256" key="12">
    <source>
        <dbReference type="PIRNR" id="PIRNR000168"/>
    </source>
</evidence>
<dbReference type="Pfam" id="PF22924">
    <property type="entry name" value="ACOX_C_alpha1"/>
    <property type="match status" value="1"/>
</dbReference>
<feature type="active site" description="Proton acceptor" evidence="13">
    <location>
        <position position="317"/>
    </location>
</feature>
<keyword evidence="7 12" id="KW-0274">FAD</keyword>
<dbReference type="InterPro" id="IPR012258">
    <property type="entry name" value="Acyl-CoA_oxidase"/>
</dbReference>
<dbReference type="Proteomes" id="UP000240830">
    <property type="component" value="Unassembled WGS sequence"/>
</dbReference>
<dbReference type="GO" id="GO:0005504">
    <property type="term" value="F:fatty acid binding"/>
    <property type="evidence" value="ECO:0007669"/>
    <property type="project" value="TreeGrafter"/>
</dbReference>
<keyword evidence="10" id="KW-0443">Lipid metabolism</keyword>
<dbReference type="STRING" id="1246581.A0A2H9TK26"/>
<dbReference type="EMBL" id="MTSL01000149">
    <property type="protein sequence ID" value="PJF18000.1"/>
    <property type="molecule type" value="Genomic_DNA"/>
</dbReference>
<dbReference type="GO" id="GO:0033540">
    <property type="term" value="P:fatty acid beta-oxidation using acyl-CoA oxidase"/>
    <property type="evidence" value="ECO:0007669"/>
    <property type="project" value="UniProtKB-UniPathway"/>
</dbReference>
<protein>
    <recommendedName>
        <fullName evidence="12">Acyl-coenzyme A oxidase</fullName>
    </recommendedName>
</protein>
<dbReference type="Gene3D" id="1.20.140.10">
    <property type="entry name" value="Butyryl-CoA Dehydrogenase, subunit A, domain 3"/>
    <property type="match status" value="2"/>
</dbReference>
<dbReference type="GO" id="GO:0055088">
    <property type="term" value="P:lipid homeostasis"/>
    <property type="evidence" value="ECO:0007669"/>
    <property type="project" value="TreeGrafter"/>
</dbReference>
<dbReference type="InterPro" id="IPR002655">
    <property type="entry name" value="Acyl-CoA_oxidase_C"/>
</dbReference>
<dbReference type="AlphaFoldDB" id="A0A2H9TK26"/>
<comment type="subcellular location">
    <subcellularLocation>
        <location evidence="3">Peroxisome</location>
    </subcellularLocation>
</comment>
<organism evidence="18 19">
    <name type="scientific">Paramicrosporidium saccamoebae</name>
    <dbReference type="NCBI Taxonomy" id="1246581"/>
    <lineage>
        <taxon>Eukaryota</taxon>
        <taxon>Fungi</taxon>
        <taxon>Fungi incertae sedis</taxon>
        <taxon>Cryptomycota</taxon>
        <taxon>Cryptomycota incertae sedis</taxon>
        <taxon>Paramicrosporidium</taxon>
    </lineage>
</organism>
<evidence type="ECO:0000256" key="1">
    <source>
        <dbReference type="ARBA" id="ARBA00001201"/>
    </source>
</evidence>
<evidence type="ECO:0000256" key="3">
    <source>
        <dbReference type="ARBA" id="ARBA00004275"/>
    </source>
</evidence>
<evidence type="ECO:0000313" key="19">
    <source>
        <dbReference type="Proteomes" id="UP000240830"/>
    </source>
</evidence>
<dbReference type="Gene3D" id="2.40.110.10">
    <property type="entry name" value="Butyryl-CoA Dehydrogenase, subunit A, domain 2"/>
    <property type="match status" value="1"/>
</dbReference>
<evidence type="ECO:0000256" key="4">
    <source>
        <dbReference type="ARBA" id="ARBA00004846"/>
    </source>
</evidence>
<dbReference type="InterPro" id="IPR055060">
    <property type="entry name" value="ACOX_C_alpha1"/>
</dbReference>
<dbReference type="Pfam" id="PF01756">
    <property type="entry name" value="ACOX"/>
    <property type="match status" value="1"/>
</dbReference>
<accession>A0A2H9TK26</accession>
<dbReference type="InterPro" id="IPR046373">
    <property type="entry name" value="Acyl-CoA_Oxase/DH_mid-dom_sf"/>
</dbReference>
<keyword evidence="6 12" id="KW-0285">Flavoprotein</keyword>
<keyword evidence="19" id="KW-1185">Reference proteome</keyword>
<feature type="domain" description="Acyl-CoA oxidase C-terminal" evidence="16">
    <location>
        <begin position="369"/>
        <end position="545"/>
    </location>
</feature>
<dbReference type="PANTHER" id="PTHR10909:SF352">
    <property type="entry name" value="ACYL-COENZYME A OXIDASE-LIKE PROTEIN"/>
    <property type="match status" value="1"/>
</dbReference>
<dbReference type="UniPathway" id="UPA00661"/>
<comment type="pathway">
    <text evidence="4">Lipid metabolism; peroxisomal fatty acid beta-oxidation.</text>
</comment>
<proteinExistence type="inferred from homology"/>
<evidence type="ECO:0000256" key="7">
    <source>
        <dbReference type="ARBA" id="ARBA00022827"/>
    </source>
</evidence>
<reference evidence="18 19" key="1">
    <citation type="submission" date="2016-10" db="EMBL/GenBank/DDBJ databases">
        <title>The genome of Paramicrosporidium saccamoebae is the missing link in understanding Cryptomycota and Microsporidia evolution.</title>
        <authorList>
            <person name="Quandt C.A."/>
            <person name="Beaudet D."/>
            <person name="Corsaro D."/>
            <person name="Michel R."/>
            <person name="Corradi N."/>
            <person name="James T."/>
        </authorList>
    </citation>
    <scope>NUCLEOTIDE SEQUENCE [LARGE SCALE GENOMIC DNA]</scope>
    <source>
        <strain evidence="18 19">KSL3</strain>
    </source>
</reference>